<evidence type="ECO:0000313" key="1">
    <source>
        <dbReference type="EMBL" id="CDG22592.1"/>
    </source>
</evidence>
<evidence type="ECO:0000313" key="2">
    <source>
        <dbReference type="Proteomes" id="UP000032735"/>
    </source>
</evidence>
<dbReference type="STRING" id="1354304.XPG1_2945"/>
<protein>
    <submittedName>
        <fullName evidence="1">Uncharacterized protein</fullName>
    </submittedName>
</protein>
<keyword evidence="2" id="KW-1185">Reference proteome</keyword>
<reference evidence="1 2" key="1">
    <citation type="submission" date="2013-07" db="EMBL/GenBank/DDBJ databases">
        <authorList>
            <person name="Genoscope - CEA"/>
        </authorList>
    </citation>
    <scope>NUCLEOTIDE SEQUENCE [LARGE SCALE GENOMIC DNA]</scope>
    <source>
        <strain evidence="1 2">G6</strain>
    </source>
</reference>
<name>A0A068R5N2_9GAMM</name>
<gene>
    <name evidence="1" type="ORF">XPG1_2945</name>
</gene>
<dbReference type="HOGENOM" id="CLU_3105495_0_0_6"/>
<proteinExistence type="predicted"/>
<dbReference type="KEGG" id="xpo:XPG1_2945"/>
<sequence length="51" mass="5585">MVGNLMMKPTILIYGSGPGISHAVASRFGKVGHRVKSSDIRGTRRSCNRHF</sequence>
<dbReference type="EMBL" id="FO704551">
    <property type="protein sequence ID" value="CDG22592.1"/>
    <property type="molecule type" value="Genomic_DNA"/>
</dbReference>
<organism evidence="1 2">
    <name type="scientific">Xenorhabdus poinarii G6</name>
    <dbReference type="NCBI Taxonomy" id="1354304"/>
    <lineage>
        <taxon>Bacteria</taxon>
        <taxon>Pseudomonadati</taxon>
        <taxon>Pseudomonadota</taxon>
        <taxon>Gammaproteobacteria</taxon>
        <taxon>Enterobacterales</taxon>
        <taxon>Morganellaceae</taxon>
        <taxon>Xenorhabdus</taxon>
    </lineage>
</organism>
<dbReference type="AlphaFoldDB" id="A0A068R5N2"/>
<accession>A0A068R5N2</accession>
<dbReference type="Proteomes" id="UP000032735">
    <property type="component" value="Chromosome"/>
</dbReference>